<evidence type="ECO:0000259" key="2">
    <source>
        <dbReference type="Pfam" id="PF06985"/>
    </source>
</evidence>
<dbReference type="InterPro" id="IPR010730">
    <property type="entry name" value="HET"/>
</dbReference>
<evidence type="ECO:0000256" key="1">
    <source>
        <dbReference type="SAM" id="Phobius"/>
    </source>
</evidence>
<name>A0ABR3WML6_9PEZI</name>
<comment type="caution">
    <text evidence="3">The sequence shown here is derived from an EMBL/GenBank/DDBJ whole genome shotgun (WGS) entry which is preliminary data.</text>
</comment>
<dbReference type="Pfam" id="PF06985">
    <property type="entry name" value="HET"/>
    <property type="match status" value="1"/>
</dbReference>
<gene>
    <name evidence="3" type="ORF">Daus18300_007462</name>
</gene>
<evidence type="ECO:0000313" key="3">
    <source>
        <dbReference type="EMBL" id="KAL1864895.1"/>
    </source>
</evidence>
<feature type="domain" description="Heterokaryon incompatibility" evidence="2">
    <location>
        <begin position="347"/>
        <end position="474"/>
    </location>
</feature>
<feature type="transmembrane region" description="Helical" evidence="1">
    <location>
        <begin position="247"/>
        <end position="268"/>
    </location>
</feature>
<dbReference type="EMBL" id="JAWRVE010000065">
    <property type="protein sequence ID" value="KAL1864895.1"/>
    <property type="molecule type" value="Genomic_DNA"/>
</dbReference>
<feature type="transmembrane region" description="Helical" evidence="1">
    <location>
        <begin position="217"/>
        <end position="235"/>
    </location>
</feature>
<proteinExistence type="predicted"/>
<organism evidence="3 4">
    <name type="scientific">Diaporthe australafricana</name>
    <dbReference type="NCBI Taxonomy" id="127596"/>
    <lineage>
        <taxon>Eukaryota</taxon>
        <taxon>Fungi</taxon>
        <taxon>Dikarya</taxon>
        <taxon>Ascomycota</taxon>
        <taxon>Pezizomycotina</taxon>
        <taxon>Sordariomycetes</taxon>
        <taxon>Sordariomycetidae</taxon>
        <taxon>Diaporthales</taxon>
        <taxon>Diaporthaceae</taxon>
        <taxon>Diaporthe</taxon>
    </lineage>
</organism>
<dbReference type="PANTHER" id="PTHR24148">
    <property type="entry name" value="ANKYRIN REPEAT DOMAIN-CONTAINING PROTEIN 39 HOMOLOG-RELATED"/>
    <property type="match status" value="1"/>
</dbReference>
<keyword evidence="4" id="KW-1185">Reference proteome</keyword>
<evidence type="ECO:0000313" key="4">
    <source>
        <dbReference type="Proteomes" id="UP001583177"/>
    </source>
</evidence>
<keyword evidence="1" id="KW-0812">Transmembrane</keyword>
<reference evidence="3 4" key="1">
    <citation type="journal article" date="2024" name="IMA Fungus">
        <title>IMA Genome - F19 : A genome assembly and annotation guide to empower mycologists, including annotated draft genome sequences of Ceratocystis pirilliformis, Diaporthe australafricana, Fusarium ophioides, Paecilomyces lecythidis, and Sporothrix stenoceras.</title>
        <authorList>
            <person name="Aylward J."/>
            <person name="Wilson A.M."/>
            <person name="Visagie C.M."/>
            <person name="Spraker J."/>
            <person name="Barnes I."/>
            <person name="Buitendag C."/>
            <person name="Ceriani C."/>
            <person name="Del Mar Angel L."/>
            <person name="du Plessis D."/>
            <person name="Fuchs T."/>
            <person name="Gasser K."/>
            <person name="Kramer D."/>
            <person name="Li W."/>
            <person name="Munsamy K."/>
            <person name="Piso A."/>
            <person name="Price J.L."/>
            <person name="Sonnekus B."/>
            <person name="Thomas C."/>
            <person name="van der Nest A."/>
            <person name="van Dijk A."/>
            <person name="van Heerden A."/>
            <person name="van Vuuren N."/>
            <person name="Yilmaz N."/>
            <person name="Duong T.A."/>
            <person name="van der Merwe N.A."/>
            <person name="Wingfield M.J."/>
            <person name="Wingfield B.D."/>
        </authorList>
    </citation>
    <scope>NUCLEOTIDE SEQUENCE [LARGE SCALE GENOMIC DNA]</scope>
    <source>
        <strain evidence="3 4">CMW 18300</strain>
    </source>
</reference>
<protein>
    <recommendedName>
        <fullName evidence="2">Heterokaryon incompatibility domain-containing protein</fullName>
    </recommendedName>
</protein>
<sequence>MAGDEAKESGLRSGLRAAAFYIGFFLVVFCGGAFFLMPFLLATNFCVSVLLIAQSLIRAGPLSRDGGLGGRLASLLARVQGLVQMGIAMWAGAVHLCLIFPASMIFAFVLPSFFVLPEMVRNAVLRLPKHFGSKNDAERVDSTEKVVIWLVRSSKGHLLGIASQINATIRDCLWVESGLTGRMSSTCSTILWRIINSATVDFMILHSMGFAARLFHALRWVQSLAAVIIIAPSFYFGADAGGTGATLTFFSLQLQVWLAPLGFMMYFVNQLKTAASDLDSQEYSEKQRGNSSIYATLHVKGPEVDTLNGVQKGALIRVLVIEPGRRDQPIRCRLKVIDLASSERIQYEALSHFWGQPDLAEKIEVNHNDFAVSTRLFQAILHLRHRNQPREIWIDAICINQADLAERSAQVQLMQHIYSKASRVVVWLGEEEPWGLKNLVKGTNGASGVHYGAVRVVSNLLGRPWWTRVWVTQELVLARAVMVCCGSQTLGWDRFCSVVSDSALLPSFPNDHVDIDLFRAL</sequence>
<feature type="transmembrane region" description="Helical" evidence="1">
    <location>
        <begin position="98"/>
        <end position="116"/>
    </location>
</feature>
<keyword evidence="1" id="KW-1133">Transmembrane helix</keyword>
<dbReference type="InterPro" id="IPR052895">
    <property type="entry name" value="HetReg/Transcr_Mod"/>
</dbReference>
<feature type="transmembrane region" description="Helical" evidence="1">
    <location>
        <begin position="20"/>
        <end position="52"/>
    </location>
</feature>
<dbReference type="PANTHER" id="PTHR24148:SF73">
    <property type="entry name" value="HET DOMAIN PROTEIN (AFU_ORTHOLOGUE AFUA_8G01020)"/>
    <property type="match status" value="1"/>
</dbReference>
<accession>A0ABR3WML6</accession>
<dbReference type="Proteomes" id="UP001583177">
    <property type="component" value="Unassembled WGS sequence"/>
</dbReference>
<keyword evidence="1" id="KW-0472">Membrane</keyword>